<keyword evidence="1" id="KW-0602">Photosynthesis</keyword>
<dbReference type="InterPro" id="IPR028203">
    <property type="entry name" value="PSII_CF48-like_dom"/>
</dbReference>
<dbReference type="Proteomes" id="UP000295722">
    <property type="component" value="Unassembled WGS sequence"/>
</dbReference>
<feature type="domain" description="Photosynthesis system II assembly factor Ycf48/Hcf136-like" evidence="4">
    <location>
        <begin position="95"/>
        <end position="141"/>
    </location>
</feature>
<feature type="signal peptide" evidence="3">
    <location>
        <begin position="1"/>
        <end position="31"/>
    </location>
</feature>
<evidence type="ECO:0000313" key="6">
    <source>
        <dbReference type="Proteomes" id="UP000295722"/>
    </source>
</evidence>
<dbReference type="RefSeq" id="WP_133197631.1">
    <property type="nucleotide sequence ID" value="NZ_JBHUCW010000005.1"/>
</dbReference>
<dbReference type="InterPro" id="IPR015943">
    <property type="entry name" value="WD40/YVTN_repeat-like_dom_sf"/>
</dbReference>
<dbReference type="EMBL" id="SMRP01000015">
    <property type="protein sequence ID" value="TDG20555.1"/>
    <property type="molecule type" value="Genomic_DNA"/>
</dbReference>
<dbReference type="OrthoDB" id="9767885at2"/>
<dbReference type="Pfam" id="PF14870">
    <property type="entry name" value="PSII_BNR"/>
    <property type="match status" value="1"/>
</dbReference>
<evidence type="ECO:0000256" key="2">
    <source>
        <dbReference type="ARBA" id="ARBA00023276"/>
    </source>
</evidence>
<sequence>MLHDRYTGRAARAAFVWIALASAGAAAFAQAGEGSGTASHAPAAAPKDPFVDPLDAPALMVPRVAGRPVMAVARAGTRLVAVGMRGLIAVSDDEGKTWTQVGAPVRSDLLALAFPNATDGWIVGHDGVVLHTADGGRTWARQLDGRMAAVTLAAYYKQKIAAGDTALQPFLDQLMLNYRAGPSLPLLSVAFRDASHGMAVGPFGMAIATDDGGRTWRPILERFDNPQFLHLNGVFGYGGEIYVAAEQGTVFRLDAASGRFLAIKTGYAGSFFGVTGDEHALFAFGLRGTIYRSTDHGATWARTPSPLHGAVTGASPVAPPLASNHAFVFVTAAGEAALYDEREDRYRLLDVGHPSVLTGVLSLNDGALAVTSLAGPAVACASAH</sequence>
<dbReference type="SUPFAM" id="SSF110296">
    <property type="entry name" value="Oligoxyloglucan reducing end-specific cellobiohydrolase"/>
    <property type="match status" value="1"/>
</dbReference>
<dbReference type="GO" id="GO:0016787">
    <property type="term" value="F:hydrolase activity"/>
    <property type="evidence" value="ECO:0007669"/>
    <property type="project" value="UniProtKB-KW"/>
</dbReference>
<name>A0A4R5M560_9BURK</name>
<dbReference type="Gene3D" id="2.130.10.10">
    <property type="entry name" value="YVTN repeat-like/Quinoprotein amine dehydrogenase"/>
    <property type="match status" value="2"/>
</dbReference>
<evidence type="ECO:0000259" key="4">
    <source>
        <dbReference type="Pfam" id="PF14870"/>
    </source>
</evidence>
<evidence type="ECO:0000313" key="5">
    <source>
        <dbReference type="EMBL" id="TDG20555.1"/>
    </source>
</evidence>
<feature type="chain" id="PRO_5020658031" evidence="3">
    <location>
        <begin position="32"/>
        <end position="384"/>
    </location>
</feature>
<keyword evidence="3" id="KW-0732">Signal</keyword>
<keyword evidence="2" id="KW-0604">Photosystem II</keyword>
<accession>A0A4R5M560</accession>
<organism evidence="5 6">
    <name type="scientific">Paraburkholderia silviterrae</name>
    <dbReference type="NCBI Taxonomy" id="2528715"/>
    <lineage>
        <taxon>Bacteria</taxon>
        <taxon>Pseudomonadati</taxon>
        <taxon>Pseudomonadota</taxon>
        <taxon>Betaproteobacteria</taxon>
        <taxon>Burkholderiales</taxon>
        <taxon>Burkholderiaceae</taxon>
        <taxon>Paraburkholderia</taxon>
    </lineage>
</organism>
<reference evidence="5 6" key="1">
    <citation type="submission" date="2019-03" db="EMBL/GenBank/DDBJ databases">
        <title>Paraburkholderia sp. 4M-K11, isolated from subtropical forest soil.</title>
        <authorList>
            <person name="Gao Z.-H."/>
            <person name="Qiu L.-H."/>
        </authorList>
    </citation>
    <scope>NUCLEOTIDE SEQUENCE [LARGE SCALE GENOMIC DNA]</scope>
    <source>
        <strain evidence="5 6">4M-K11</strain>
    </source>
</reference>
<protein>
    <submittedName>
        <fullName evidence="5">Glycosyl hydrolase</fullName>
    </submittedName>
</protein>
<dbReference type="PANTHER" id="PTHR47199:SF2">
    <property type="entry name" value="PHOTOSYSTEM II STABILITY_ASSEMBLY FACTOR HCF136, CHLOROPLASTIC"/>
    <property type="match status" value="1"/>
</dbReference>
<evidence type="ECO:0000256" key="1">
    <source>
        <dbReference type="ARBA" id="ARBA00022531"/>
    </source>
</evidence>
<dbReference type="GO" id="GO:0009523">
    <property type="term" value="C:photosystem II"/>
    <property type="evidence" value="ECO:0007669"/>
    <property type="project" value="UniProtKB-KW"/>
</dbReference>
<dbReference type="GO" id="GO:0015979">
    <property type="term" value="P:photosynthesis"/>
    <property type="evidence" value="ECO:0007669"/>
    <property type="project" value="UniProtKB-KW"/>
</dbReference>
<gene>
    <name evidence="5" type="ORF">EYW47_25580</name>
</gene>
<comment type="caution">
    <text evidence="5">The sequence shown here is derived from an EMBL/GenBank/DDBJ whole genome shotgun (WGS) entry which is preliminary data.</text>
</comment>
<keyword evidence="6" id="KW-1185">Reference proteome</keyword>
<dbReference type="AlphaFoldDB" id="A0A4R5M560"/>
<keyword evidence="5" id="KW-0378">Hydrolase</keyword>
<evidence type="ECO:0000256" key="3">
    <source>
        <dbReference type="SAM" id="SignalP"/>
    </source>
</evidence>
<proteinExistence type="predicted"/>
<dbReference type="PANTHER" id="PTHR47199">
    <property type="entry name" value="PHOTOSYSTEM II STABILITY/ASSEMBLY FACTOR HCF136, CHLOROPLASTIC"/>
    <property type="match status" value="1"/>
</dbReference>